<dbReference type="SUPFAM" id="SSF81324">
    <property type="entry name" value="Voltage-gated potassium channels"/>
    <property type="match status" value="1"/>
</dbReference>
<evidence type="ECO:0000256" key="6">
    <source>
        <dbReference type="ARBA" id="ARBA00022882"/>
    </source>
</evidence>
<dbReference type="GO" id="GO:0001508">
    <property type="term" value="P:action potential"/>
    <property type="evidence" value="ECO:0007669"/>
    <property type="project" value="TreeGrafter"/>
</dbReference>
<evidence type="ECO:0000256" key="11">
    <source>
        <dbReference type="ARBA" id="ARBA00023303"/>
    </source>
</evidence>
<sequence length="284" mass="31416">MSLLTRFDFWGSPGPARDATYRIIFEAETRLGKLFDIALILAILSSVTVVMLDSVPEIAERHHGKLRFAEWFFTGVFTIEYVARLWCVASKKKYALSFFGLIDLFSVIPTYLSLLIPGIEVLADVRILRVVRVFRILKLVQYMGEAEVLVATLKASRFKIAVFLITVMSIAVVIGSMIYLIEGPENGFTSIPRGLYWSIVTLTTVGYGDVTPQTGLGQALAAILMVMGYALIAVPTGLFSAEFVQQNASHRKILNAPVQSCPGCGSLEKDHQAGYCRYCGQRLT</sequence>
<dbReference type="InterPro" id="IPR028325">
    <property type="entry name" value="VG_K_chnl"/>
</dbReference>
<evidence type="ECO:0000256" key="8">
    <source>
        <dbReference type="ARBA" id="ARBA00022989"/>
    </source>
</evidence>
<keyword evidence="2" id="KW-0813">Transport</keyword>
<dbReference type="GO" id="GO:0008076">
    <property type="term" value="C:voltage-gated potassium channel complex"/>
    <property type="evidence" value="ECO:0007669"/>
    <property type="project" value="InterPro"/>
</dbReference>
<feature type="transmembrane region" description="Helical" evidence="12">
    <location>
        <begin position="68"/>
        <end position="86"/>
    </location>
</feature>
<evidence type="ECO:0000256" key="10">
    <source>
        <dbReference type="ARBA" id="ARBA00023136"/>
    </source>
</evidence>
<keyword evidence="4 12" id="KW-0812">Transmembrane</keyword>
<evidence type="ECO:0000256" key="5">
    <source>
        <dbReference type="ARBA" id="ARBA00022826"/>
    </source>
</evidence>
<feature type="transmembrane region" description="Helical" evidence="12">
    <location>
        <begin position="219"/>
        <end position="244"/>
    </location>
</feature>
<keyword evidence="9" id="KW-0406">Ion transport</keyword>
<dbReference type="EMBL" id="UINC01006008">
    <property type="protein sequence ID" value="SVA24911.1"/>
    <property type="molecule type" value="Genomic_DNA"/>
</dbReference>
<dbReference type="InterPro" id="IPR027359">
    <property type="entry name" value="Volt_channel_dom_sf"/>
</dbReference>
<name>A0A381UAY2_9ZZZZ</name>
<feature type="domain" description="Ion transport" evidence="13">
    <location>
        <begin position="33"/>
        <end position="248"/>
    </location>
</feature>
<dbReference type="PRINTS" id="PR00169">
    <property type="entry name" value="KCHANNEL"/>
</dbReference>
<feature type="transmembrane region" description="Helical" evidence="12">
    <location>
        <begin position="98"/>
        <end position="123"/>
    </location>
</feature>
<evidence type="ECO:0000256" key="1">
    <source>
        <dbReference type="ARBA" id="ARBA00004141"/>
    </source>
</evidence>
<protein>
    <recommendedName>
        <fullName evidence="13">Ion transport domain-containing protein</fullName>
    </recommendedName>
</protein>
<evidence type="ECO:0000256" key="4">
    <source>
        <dbReference type="ARBA" id="ARBA00022692"/>
    </source>
</evidence>
<accession>A0A381UAY2</accession>
<dbReference type="Pfam" id="PF00520">
    <property type="entry name" value="Ion_trans"/>
    <property type="match status" value="1"/>
</dbReference>
<evidence type="ECO:0000313" key="14">
    <source>
        <dbReference type="EMBL" id="SVA24911.1"/>
    </source>
</evidence>
<organism evidence="14">
    <name type="scientific">marine metagenome</name>
    <dbReference type="NCBI Taxonomy" id="408172"/>
    <lineage>
        <taxon>unclassified sequences</taxon>
        <taxon>metagenomes</taxon>
        <taxon>ecological metagenomes</taxon>
    </lineage>
</organism>
<dbReference type="Gene3D" id="1.20.120.350">
    <property type="entry name" value="Voltage-gated potassium channels. Chain C"/>
    <property type="match status" value="1"/>
</dbReference>
<keyword evidence="10 12" id="KW-0472">Membrane</keyword>
<dbReference type="PANTHER" id="PTHR11537:SF254">
    <property type="entry name" value="POTASSIUM VOLTAGE-GATED CHANNEL PROTEIN SHAB"/>
    <property type="match status" value="1"/>
</dbReference>
<keyword evidence="3" id="KW-0633">Potassium transport</keyword>
<dbReference type="AlphaFoldDB" id="A0A381UAY2"/>
<evidence type="ECO:0000256" key="9">
    <source>
        <dbReference type="ARBA" id="ARBA00023065"/>
    </source>
</evidence>
<keyword evidence="8 12" id="KW-1133">Transmembrane helix</keyword>
<dbReference type="InterPro" id="IPR005821">
    <property type="entry name" value="Ion_trans_dom"/>
</dbReference>
<evidence type="ECO:0000256" key="12">
    <source>
        <dbReference type="SAM" id="Phobius"/>
    </source>
</evidence>
<evidence type="ECO:0000256" key="3">
    <source>
        <dbReference type="ARBA" id="ARBA00022538"/>
    </source>
</evidence>
<dbReference type="PANTHER" id="PTHR11537">
    <property type="entry name" value="VOLTAGE-GATED POTASSIUM CHANNEL"/>
    <property type="match status" value="1"/>
</dbReference>
<evidence type="ECO:0000256" key="7">
    <source>
        <dbReference type="ARBA" id="ARBA00022958"/>
    </source>
</evidence>
<keyword evidence="7" id="KW-0630">Potassium</keyword>
<comment type="subcellular location">
    <subcellularLocation>
        <location evidence="1">Membrane</location>
        <topology evidence="1">Multi-pass membrane protein</topology>
    </subcellularLocation>
</comment>
<keyword evidence="5" id="KW-0631">Potassium channel</keyword>
<feature type="transmembrane region" description="Helical" evidence="12">
    <location>
        <begin position="37"/>
        <end position="56"/>
    </location>
</feature>
<keyword evidence="6" id="KW-0851">Voltage-gated channel</keyword>
<feature type="transmembrane region" description="Helical" evidence="12">
    <location>
        <begin position="160"/>
        <end position="181"/>
    </location>
</feature>
<dbReference type="GO" id="GO:0005249">
    <property type="term" value="F:voltage-gated potassium channel activity"/>
    <property type="evidence" value="ECO:0007669"/>
    <property type="project" value="InterPro"/>
</dbReference>
<evidence type="ECO:0000256" key="2">
    <source>
        <dbReference type="ARBA" id="ARBA00022448"/>
    </source>
</evidence>
<dbReference type="Gene3D" id="1.10.287.70">
    <property type="match status" value="1"/>
</dbReference>
<proteinExistence type="predicted"/>
<evidence type="ECO:0000259" key="13">
    <source>
        <dbReference type="Pfam" id="PF00520"/>
    </source>
</evidence>
<keyword evidence="11" id="KW-0407">Ion channel</keyword>
<reference evidence="14" key="1">
    <citation type="submission" date="2018-05" db="EMBL/GenBank/DDBJ databases">
        <authorList>
            <person name="Lanie J.A."/>
            <person name="Ng W.-L."/>
            <person name="Kazmierczak K.M."/>
            <person name="Andrzejewski T.M."/>
            <person name="Davidsen T.M."/>
            <person name="Wayne K.J."/>
            <person name="Tettelin H."/>
            <person name="Glass J.I."/>
            <person name="Rusch D."/>
            <person name="Podicherti R."/>
            <person name="Tsui H.-C.T."/>
            <person name="Winkler M.E."/>
        </authorList>
    </citation>
    <scope>NUCLEOTIDE SEQUENCE</scope>
</reference>
<gene>
    <name evidence="14" type="ORF">METZ01_LOCUS77765</name>
</gene>